<evidence type="ECO:0000256" key="2">
    <source>
        <dbReference type="ARBA" id="ARBA00022598"/>
    </source>
</evidence>
<evidence type="ECO:0000259" key="3">
    <source>
        <dbReference type="Pfam" id="PF00501"/>
    </source>
</evidence>
<dbReference type="PROSITE" id="PS00455">
    <property type="entry name" value="AMP_BINDING"/>
    <property type="match status" value="1"/>
</dbReference>
<dbReference type="Gene3D" id="3.30.300.30">
    <property type="match status" value="1"/>
</dbReference>
<dbReference type="RefSeq" id="WP_165874657.1">
    <property type="nucleotide sequence ID" value="NZ_BAAAFU010000004.1"/>
</dbReference>
<keyword evidence="6" id="KW-1185">Reference proteome</keyword>
<dbReference type="EMBL" id="SMFQ01000003">
    <property type="protein sequence ID" value="TCJ87184.1"/>
    <property type="molecule type" value="Genomic_DNA"/>
</dbReference>
<comment type="similarity">
    <text evidence="1">Belongs to the ATP-dependent AMP-binding enzyme family.</text>
</comment>
<reference evidence="5 6" key="1">
    <citation type="submission" date="2019-03" db="EMBL/GenBank/DDBJ databases">
        <title>Genomic Encyclopedia of Type Strains, Phase IV (KMG-IV): sequencing the most valuable type-strain genomes for metagenomic binning, comparative biology and taxonomic classification.</title>
        <authorList>
            <person name="Goeker M."/>
        </authorList>
    </citation>
    <scope>NUCLEOTIDE SEQUENCE [LARGE SCALE GENOMIC DNA]</scope>
    <source>
        <strain evidence="5 6">DSM 24830</strain>
    </source>
</reference>
<keyword evidence="2 5" id="KW-0436">Ligase</keyword>
<dbReference type="Pfam" id="PF00501">
    <property type="entry name" value="AMP-binding"/>
    <property type="match status" value="1"/>
</dbReference>
<name>A0A4R1F3Q2_9GAMM</name>
<dbReference type="GO" id="GO:0006631">
    <property type="term" value="P:fatty acid metabolic process"/>
    <property type="evidence" value="ECO:0007669"/>
    <property type="project" value="TreeGrafter"/>
</dbReference>
<organism evidence="5 6">
    <name type="scientific">Cocleimonas flava</name>
    <dbReference type="NCBI Taxonomy" id="634765"/>
    <lineage>
        <taxon>Bacteria</taxon>
        <taxon>Pseudomonadati</taxon>
        <taxon>Pseudomonadota</taxon>
        <taxon>Gammaproteobacteria</taxon>
        <taxon>Thiotrichales</taxon>
        <taxon>Thiotrichaceae</taxon>
        <taxon>Cocleimonas</taxon>
    </lineage>
</organism>
<dbReference type="InterPro" id="IPR025110">
    <property type="entry name" value="AMP-bd_C"/>
</dbReference>
<evidence type="ECO:0000256" key="1">
    <source>
        <dbReference type="ARBA" id="ARBA00006432"/>
    </source>
</evidence>
<evidence type="ECO:0000313" key="5">
    <source>
        <dbReference type="EMBL" id="TCJ87184.1"/>
    </source>
</evidence>
<dbReference type="InterPro" id="IPR020845">
    <property type="entry name" value="AMP-binding_CS"/>
</dbReference>
<evidence type="ECO:0000313" key="6">
    <source>
        <dbReference type="Proteomes" id="UP000294887"/>
    </source>
</evidence>
<dbReference type="InterPro" id="IPR000873">
    <property type="entry name" value="AMP-dep_synth/lig_dom"/>
</dbReference>
<dbReference type="SUPFAM" id="SSF56801">
    <property type="entry name" value="Acetyl-CoA synthetase-like"/>
    <property type="match status" value="1"/>
</dbReference>
<gene>
    <name evidence="5" type="ORF">EV695_1687</name>
</gene>
<dbReference type="PANTHER" id="PTHR43201:SF5">
    <property type="entry name" value="MEDIUM-CHAIN ACYL-COA LIGASE ACSF2, MITOCHONDRIAL"/>
    <property type="match status" value="1"/>
</dbReference>
<dbReference type="Proteomes" id="UP000294887">
    <property type="component" value="Unassembled WGS sequence"/>
</dbReference>
<sequence length="510" mass="56297">MPTRLQTVKKIIDQGAKQHPDRPFLIATEGVDEYLTWSQLQTHAQEIDALLDDEGIELGETVAFLLDNGYWTTILFLGVMYSGRVILALNALSGPDALAYVTEHSDAKLIFTNEKFTSKFSDVFLQIPDSTKIIDTDETTGPAVEFPEINTSKTENKICPDSIAILMYTSGTTGKPKGVLLSHKNVIAGGRNTAVAHQLTAEDISLCVLPLYHINAQMVSVMGTLVSDSKLVISDKFSTRRFWQDIHHHRCTWFSIVPTIISYLIDHDGEGTSDKMMLDIKRQVRFGRSASAALSPSKHQQFEKRFGIHIIETMGLTETAAQILSNPMPPKSIKYGSPGTAFGNQAKIIKDDGSEAPTGTIGELMIKGDNVMQGYYKNPEVTKETITEDGWLHTGDLAYEDEDGFFFITGRLKELIIKGGENIAPREIDDILYGHPAVLEAAAFGIEDEHYGQEVMASVALCPGMTVNQEELLELCIEKLGKYKSPKQITIMDELPKGPSGKIQRLKLSA</sequence>
<dbReference type="InterPro" id="IPR042099">
    <property type="entry name" value="ANL_N_sf"/>
</dbReference>
<dbReference type="Gene3D" id="3.40.50.12780">
    <property type="entry name" value="N-terminal domain of ligase-like"/>
    <property type="match status" value="1"/>
</dbReference>
<feature type="domain" description="AMP-dependent synthetase/ligase" evidence="3">
    <location>
        <begin position="14"/>
        <end position="376"/>
    </location>
</feature>
<dbReference type="GO" id="GO:0031956">
    <property type="term" value="F:medium-chain fatty acid-CoA ligase activity"/>
    <property type="evidence" value="ECO:0007669"/>
    <property type="project" value="TreeGrafter"/>
</dbReference>
<protein>
    <submittedName>
        <fullName evidence="5">Acyl-CoA synthetase (AMP-forming)/AMP-acid ligase II</fullName>
    </submittedName>
</protein>
<dbReference type="AlphaFoldDB" id="A0A4R1F3Q2"/>
<comment type="caution">
    <text evidence="5">The sequence shown here is derived from an EMBL/GenBank/DDBJ whole genome shotgun (WGS) entry which is preliminary data.</text>
</comment>
<accession>A0A4R1F3Q2</accession>
<dbReference type="PANTHER" id="PTHR43201">
    <property type="entry name" value="ACYL-COA SYNTHETASE"/>
    <property type="match status" value="1"/>
</dbReference>
<dbReference type="InterPro" id="IPR045851">
    <property type="entry name" value="AMP-bd_C_sf"/>
</dbReference>
<feature type="domain" description="AMP-binding enzyme C-terminal" evidence="4">
    <location>
        <begin position="427"/>
        <end position="502"/>
    </location>
</feature>
<proteinExistence type="inferred from homology"/>
<evidence type="ECO:0000259" key="4">
    <source>
        <dbReference type="Pfam" id="PF13193"/>
    </source>
</evidence>
<dbReference type="Pfam" id="PF13193">
    <property type="entry name" value="AMP-binding_C"/>
    <property type="match status" value="1"/>
</dbReference>